<comment type="similarity">
    <text evidence="2">Belongs to the peptidase S16 family.</text>
</comment>
<dbReference type="EMBL" id="DTFV01000043">
    <property type="protein sequence ID" value="HGI30257.1"/>
    <property type="molecule type" value="Genomic_DNA"/>
</dbReference>
<dbReference type="SUPFAM" id="SSF54211">
    <property type="entry name" value="Ribosomal protein S5 domain 2-like"/>
    <property type="match status" value="1"/>
</dbReference>
<dbReference type="InterPro" id="IPR020568">
    <property type="entry name" value="Ribosomal_Su5_D2-typ_SF"/>
</dbReference>
<dbReference type="Gene3D" id="1.10.8.60">
    <property type="match status" value="1"/>
</dbReference>
<comment type="caution">
    <text evidence="6">The sequence shown here is derived from an EMBL/GenBank/DDBJ whole genome shotgun (WGS) entry which is preliminary data.</text>
</comment>
<organism evidence="6">
    <name type="scientific">Candidatus Caldatribacterium californiense</name>
    <dbReference type="NCBI Taxonomy" id="1454726"/>
    <lineage>
        <taxon>Bacteria</taxon>
        <taxon>Pseudomonadati</taxon>
        <taxon>Atribacterota</taxon>
        <taxon>Atribacteria</taxon>
        <taxon>Atribacterales</taxon>
        <taxon>Candidatus Caldatribacteriaceae</taxon>
        <taxon>Candidatus Caldatribacterium</taxon>
    </lineage>
</organism>
<dbReference type="PRINTS" id="PR00830">
    <property type="entry name" value="ENDOLAPTASE"/>
</dbReference>
<dbReference type="GO" id="GO:0006508">
    <property type="term" value="P:proteolysis"/>
    <property type="evidence" value="ECO:0007669"/>
    <property type="project" value="UniProtKB-KW"/>
</dbReference>
<dbReference type="Pfam" id="PF20436">
    <property type="entry name" value="LonB_AAA-LID"/>
    <property type="match status" value="1"/>
</dbReference>
<keyword evidence="2" id="KW-0720">Serine protease</keyword>
<feature type="domain" description="Lon proteolytic" evidence="5">
    <location>
        <begin position="576"/>
        <end position="771"/>
    </location>
</feature>
<comment type="catalytic activity">
    <reaction evidence="2">
        <text>Hydrolysis of proteins in presence of ATP.</text>
        <dbReference type="EC" id="3.4.21.53"/>
    </reaction>
</comment>
<dbReference type="SUPFAM" id="SSF52540">
    <property type="entry name" value="P-loop containing nucleoside triphosphate hydrolases"/>
    <property type="match status" value="1"/>
</dbReference>
<dbReference type="EC" id="3.4.21.53" evidence="2"/>
<dbReference type="Pfam" id="PF05362">
    <property type="entry name" value="Lon_C"/>
    <property type="match status" value="1"/>
</dbReference>
<dbReference type="InterPro" id="IPR027417">
    <property type="entry name" value="P-loop_NTPase"/>
</dbReference>
<evidence type="ECO:0000256" key="3">
    <source>
        <dbReference type="SAM" id="Coils"/>
    </source>
</evidence>
<accession>A0A7V3YFP9</accession>
<evidence type="ECO:0000256" key="1">
    <source>
        <dbReference type="ARBA" id="ARBA00022670"/>
    </source>
</evidence>
<dbReference type="InterPro" id="IPR008269">
    <property type="entry name" value="Lon_proteolytic"/>
</dbReference>
<dbReference type="InterPro" id="IPR046844">
    <property type="entry name" value="Lon-like_helical"/>
</dbReference>
<feature type="region of interest" description="Disordered" evidence="4">
    <location>
        <begin position="803"/>
        <end position="828"/>
    </location>
</feature>
<dbReference type="InterPro" id="IPR041699">
    <property type="entry name" value="AAA_32"/>
</dbReference>
<evidence type="ECO:0000259" key="5">
    <source>
        <dbReference type="PROSITE" id="PS51786"/>
    </source>
</evidence>
<dbReference type="InterPro" id="IPR046843">
    <property type="entry name" value="LonB_AAA-LID"/>
</dbReference>
<feature type="active site" evidence="2">
    <location>
        <position position="666"/>
    </location>
</feature>
<name>A0A7V3YFP9_9BACT</name>
<evidence type="ECO:0000256" key="4">
    <source>
        <dbReference type="SAM" id="MobiDB-lite"/>
    </source>
</evidence>
<proteinExistence type="inferred from homology"/>
<keyword evidence="3" id="KW-0175">Coiled coil</keyword>
<dbReference type="InterPro" id="IPR027065">
    <property type="entry name" value="Lon_Prtase"/>
</dbReference>
<dbReference type="GO" id="GO:0004176">
    <property type="term" value="F:ATP-dependent peptidase activity"/>
    <property type="evidence" value="ECO:0007669"/>
    <property type="project" value="UniProtKB-UniRule"/>
</dbReference>
<dbReference type="Gene3D" id="3.40.50.300">
    <property type="entry name" value="P-loop containing nucleotide triphosphate hydrolases"/>
    <property type="match status" value="2"/>
</dbReference>
<keyword evidence="6" id="KW-0547">Nucleotide-binding</keyword>
<dbReference type="Gene3D" id="3.30.230.10">
    <property type="match status" value="1"/>
</dbReference>
<keyword evidence="1 2" id="KW-0645">Protease</keyword>
<dbReference type="PROSITE" id="PS51786">
    <property type="entry name" value="LON_PROTEOLYTIC"/>
    <property type="match status" value="1"/>
</dbReference>
<evidence type="ECO:0000256" key="2">
    <source>
        <dbReference type="PROSITE-ProRule" id="PRU01122"/>
    </source>
</evidence>
<keyword evidence="6" id="KW-0067">ATP-binding</keyword>
<dbReference type="GO" id="GO:0005524">
    <property type="term" value="F:ATP binding"/>
    <property type="evidence" value="ECO:0007669"/>
    <property type="project" value="UniProtKB-KW"/>
</dbReference>
<dbReference type="Pfam" id="PF13654">
    <property type="entry name" value="AAA_32"/>
    <property type="match status" value="1"/>
</dbReference>
<protein>
    <recommendedName>
        <fullName evidence="2">endopeptidase La</fullName>
        <ecNumber evidence="2">3.4.21.53</ecNumber>
    </recommendedName>
</protein>
<evidence type="ECO:0000313" key="6">
    <source>
        <dbReference type="EMBL" id="HGI30257.1"/>
    </source>
</evidence>
<sequence length="828" mass="95103">MEKVDLSKYRLRPEDLRWTCDPTTFPFTCTDELEELQGFVGQDRAFAAIEFGLRMDRPGYNLFVVGPSGTGRAAAVRACIERILKEKKEAGLLPPVMDWCYVFNFDNPDRPRVLRFPRGEGKTFARLLETLLKNLREIIPKAFSSDEYKNQRQILIDEHQKRHRQILQELEREALEEGFAFRMTSMGPILVPLYEGKPMTQEQYLALSEAEKEVIETRRQKLLNRINEVFERIHQLEMDLKNRIAELDTRIADFTITPLFRELLDRYADFPEVTEFLTSLKQFTLSYLHIFRDSQETPAQPQHLVPYQRFQDPFLPFKVNVFVDNSATETPPVILETHPTWTNLFGRIERRAFMGTYFSDHTMLKAGSLHQANGGYVIMYFRDLIVNPGVWEGLKRVLKNREIRMEDPFEHFGLIAPQGLRPDPLPFDAKVILIGDEYVYRLLTIFDEDFRDLFKVKVEFDSEVRKSQDIVIAFACFIRRLCLEEGLLPFDRSGVAKLLEHASRMVSHKGKLTTRFGILRDIILEADFWAREERAERVYDRHVVRALESREKRLNLLAEKIDEFIKEDVLLIDTEGAVVGQVNGLAVYDLGDFSFGRPSRITARTYLGRQGVVNIERESRLSGRIHDKGVLIMSGYLGYRYAQDKPLSIAASICFEQSYEGVEGDSASLAEACAILSDLAGVPLRQDIAVTGSINQKGEVQAIGGVNQKIEGFFRACKMKGLTGTQGVIIPKSNVQHLMLDEEVVAAVREGRFHVYAVSSVDEAMEILTGIPAGERKEDGTFEEGTLNDLVDRKIRRALELLQRLEGRPEGEKPKEERRENEEQRDQQ</sequence>
<dbReference type="AlphaFoldDB" id="A0A7V3YFP9"/>
<feature type="coiled-coil region" evidence="3">
    <location>
        <begin position="205"/>
        <end position="239"/>
    </location>
</feature>
<dbReference type="PANTHER" id="PTHR10046">
    <property type="entry name" value="ATP DEPENDENT LON PROTEASE FAMILY MEMBER"/>
    <property type="match status" value="1"/>
</dbReference>
<dbReference type="InterPro" id="IPR014721">
    <property type="entry name" value="Ribsml_uS5_D2-typ_fold_subgr"/>
</dbReference>
<reference evidence="6" key="1">
    <citation type="journal article" date="2020" name="mSystems">
        <title>Genome- and Community-Level Interaction Insights into Carbon Utilization and Element Cycling Functions of Hydrothermarchaeota in Hydrothermal Sediment.</title>
        <authorList>
            <person name="Zhou Z."/>
            <person name="Liu Y."/>
            <person name="Xu W."/>
            <person name="Pan J."/>
            <person name="Luo Z.H."/>
            <person name="Li M."/>
        </authorList>
    </citation>
    <scope>NUCLEOTIDE SEQUENCE [LARGE SCALE GENOMIC DNA]</scope>
    <source>
        <strain evidence="6">SpSt-747</strain>
    </source>
</reference>
<feature type="active site" evidence="2">
    <location>
        <position position="709"/>
    </location>
</feature>
<dbReference type="GO" id="GO:0004252">
    <property type="term" value="F:serine-type endopeptidase activity"/>
    <property type="evidence" value="ECO:0007669"/>
    <property type="project" value="UniProtKB-UniRule"/>
</dbReference>
<dbReference type="Pfam" id="PF20437">
    <property type="entry name" value="LonC_helical"/>
    <property type="match status" value="1"/>
</dbReference>
<gene>
    <name evidence="6" type="ORF">ENV30_02945</name>
</gene>
<keyword evidence="2" id="KW-0378">Hydrolase</keyword>
<dbReference type="GO" id="GO:0030163">
    <property type="term" value="P:protein catabolic process"/>
    <property type="evidence" value="ECO:0007669"/>
    <property type="project" value="InterPro"/>
</dbReference>